<proteinExistence type="predicted"/>
<dbReference type="InParanoid" id="A0A369JXG9"/>
<evidence type="ECO:0000313" key="5">
    <source>
        <dbReference type="Proteomes" id="UP000076154"/>
    </source>
</evidence>
<keyword evidence="5" id="KW-1185">Reference proteome</keyword>
<evidence type="ECO:0000259" key="3">
    <source>
        <dbReference type="Pfam" id="PF16862"/>
    </source>
</evidence>
<dbReference type="InterPro" id="IPR031728">
    <property type="entry name" value="GlcAase_C"/>
</dbReference>
<feature type="domain" description="Beta-glucuronidase C-terminal" evidence="3">
    <location>
        <begin position="464"/>
        <end position="567"/>
    </location>
</feature>
<dbReference type="Gene3D" id="3.20.20.80">
    <property type="entry name" value="Glycosidases"/>
    <property type="match status" value="1"/>
</dbReference>
<protein>
    <submittedName>
        <fullName evidence="4">Beta-glucuronidase</fullName>
    </submittedName>
</protein>
<dbReference type="EMBL" id="LUEZ02000044">
    <property type="protein sequence ID" value="RDB24343.1"/>
    <property type="molecule type" value="Genomic_DNA"/>
</dbReference>
<gene>
    <name evidence="4" type="ORF">Hypma_008405</name>
</gene>
<dbReference type="OrthoDB" id="2796951at2759"/>
<feature type="transmembrane region" description="Helical" evidence="1">
    <location>
        <begin position="636"/>
        <end position="658"/>
    </location>
</feature>
<dbReference type="AlphaFoldDB" id="A0A369JXG9"/>
<dbReference type="STRING" id="39966.A0A369JXG9"/>
<dbReference type="PANTHER" id="PTHR36183">
    <property type="entry name" value="BETA-GLUCURONIDASE"/>
    <property type="match status" value="1"/>
</dbReference>
<sequence length="659" mass="70592">MLLSSLLGLGWLSTARAVTVYGQIPFGQTSALASASSTSGGPVPTGTTSTLLAAYDETILNPPTPPNDQNLRFTLNLAATNASVPNLSIMQHGSFYGFSIEMSVVTQIMGKNSSHIQVPFLNLMAQIQQRAGSVHIRMGGNTQDFAVLVDNVDGGHATTKEKSDPKNPTLTPAVLYTKELFYLAANISSLVNVRWYLGIPFNDTNWRLQIAEYGQAILGDHLIGLQGGNEPDYYLSHNHRIEPYGPFEYFGEFGDLVKAVQDNPNIPIKNMLIGPSLASGPWMPADLWKTPYIDTYKDYLNAITMEHYPSNNCFVQYNVGSYVDPQETFPSFLTHQSALDLVGIYIETSNIARGLSKPFIMFETNSATCGGLPGISDSFGAGLWALDYGLTMAATNFSHALLHVGGQNVYYNPFTAPPTNQSAFNQWTIGAIYYSVIIVSEIFGKSNVSQIVDTSNNGLLTPSYAIYDNGALDKVALFNFMDDPSGAHDIVGTITVNGGQVPPQVYVKYFLASSVSVKKNLTWAGQTFGNKFEVDGRPKGDLSITTIKCDQAANNCIVPVKAPAFALVFLNDPTTATSADAPVVTFETTALTKTVNTVTIDPSVLATSNGQSGKERSKLGSTSSGSANAAEGLRALIPGVSVLLAMLLGAGVVLTSLAR</sequence>
<evidence type="ECO:0000313" key="4">
    <source>
        <dbReference type="EMBL" id="RDB24343.1"/>
    </source>
</evidence>
<comment type="caution">
    <text evidence="4">The sequence shown here is derived from an EMBL/GenBank/DDBJ whole genome shotgun (WGS) entry which is preliminary data.</text>
</comment>
<evidence type="ECO:0000256" key="1">
    <source>
        <dbReference type="SAM" id="Phobius"/>
    </source>
</evidence>
<dbReference type="Pfam" id="PF16862">
    <property type="entry name" value="Glyco_hydro_79C"/>
    <property type="match status" value="1"/>
</dbReference>
<keyword evidence="1" id="KW-0812">Transmembrane</keyword>
<keyword evidence="1" id="KW-1133">Transmembrane helix</keyword>
<dbReference type="PANTHER" id="PTHR36183:SF2">
    <property type="entry name" value="BETA-GLUCURONIDASE C-TERMINAL DOMAIN-CONTAINING PROTEIN"/>
    <property type="match status" value="1"/>
</dbReference>
<feature type="chain" id="PRO_5016562879" evidence="2">
    <location>
        <begin position="18"/>
        <end position="659"/>
    </location>
</feature>
<keyword evidence="2" id="KW-0732">Signal</keyword>
<keyword evidence="1" id="KW-0472">Membrane</keyword>
<evidence type="ECO:0000256" key="2">
    <source>
        <dbReference type="SAM" id="SignalP"/>
    </source>
</evidence>
<dbReference type="Proteomes" id="UP000076154">
    <property type="component" value="Unassembled WGS sequence"/>
</dbReference>
<reference evidence="4" key="1">
    <citation type="submission" date="2018-04" db="EMBL/GenBank/DDBJ databases">
        <title>Whole genome sequencing of Hypsizygus marmoreus.</title>
        <authorList>
            <person name="Choi I.-G."/>
            <person name="Min B."/>
            <person name="Kim J.-G."/>
            <person name="Kim S."/>
            <person name="Oh Y.-L."/>
            <person name="Kong W.-S."/>
            <person name="Park H."/>
            <person name="Jeong J."/>
            <person name="Song E.-S."/>
        </authorList>
    </citation>
    <scope>NUCLEOTIDE SEQUENCE [LARGE SCALE GENOMIC DNA]</scope>
    <source>
        <strain evidence="4">51987-8</strain>
    </source>
</reference>
<accession>A0A369JXG9</accession>
<dbReference type="InterPro" id="IPR017853">
    <property type="entry name" value="GH"/>
</dbReference>
<organism evidence="4 5">
    <name type="scientific">Hypsizygus marmoreus</name>
    <name type="common">White beech mushroom</name>
    <name type="synonym">Agaricus marmoreus</name>
    <dbReference type="NCBI Taxonomy" id="39966"/>
    <lineage>
        <taxon>Eukaryota</taxon>
        <taxon>Fungi</taxon>
        <taxon>Dikarya</taxon>
        <taxon>Basidiomycota</taxon>
        <taxon>Agaricomycotina</taxon>
        <taxon>Agaricomycetes</taxon>
        <taxon>Agaricomycetidae</taxon>
        <taxon>Agaricales</taxon>
        <taxon>Tricholomatineae</taxon>
        <taxon>Lyophyllaceae</taxon>
        <taxon>Hypsizygus</taxon>
    </lineage>
</organism>
<name>A0A369JXG9_HYPMA</name>
<feature type="signal peptide" evidence="2">
    <location>
        <begin position="1"/>
        <end position="17"/>
    </location>
</feature>
<dbReference type="InterPro" id="IPR052974">
    <property type="entry name" value="GH79_Enzymes"/>
</dbReference>
<dbReference type="SUPFAM" id="SSF51445">
    <property type="entry name" value="(Trans)glycosidases"/>
    <property type="match status" value="1"/>
</dbReference>